<dbReference type="PANTHER" id="PTHR34236:SF1">
    <property type="entry name" value="DIMETHYL SULFOXIDE REDUCTASE TRANSCRIPTIONAL ACTIVATOR"/>
    <property type="match status" value="1"/>
</dbReference>
<gene>
    <name evidence="5" type="ORF">N0B31_09480</name>
</gene>
<dbReference type="EMBL" id="CP104003">
    <property type="protein sequence ID" value="UWM56506.1"/>
    <property type="molecule type" value="Genomic_DNA"/>
</dbReference>
<accession>A0A9E7UA05</accession>
<reference evidence="5" key="1">
    <citation type="submission" date="2022-09" db="EMBL/GenBank/DDBJ databases">
        <title>Diverse halophilic archaea isolated from saline environments.</title>
        <authorList>
            <person name="Cui H.-L."/>
        </authorList>
    </citation>
    <scope>NUCLEOTIDE SEQUENCE</scope>
    <source>
        <strain evidence="5">ZS-35-S2</strain>
    </source>
</reference>
<dbReference type="Pfam" id="PF04967">
    <property type="entry name" value="HTH_10"/>
    <property type="match status" value="1"/>
</dbReference>
<dbReference type="AlphaFoldDB" id="A0A9E7UA05"/>
<evidence type="ECO:0000259" key="3">
    <source>
        <dbReference type="Pfam" id="PF04967"/>
    </source>
</evidence>
<evidence type="ECO:0000259" key="4">
    <source>
        <dbReference type="Pfam" id="PF24278"/>
    </source>
</evidence>
<feature type="domain" description="HVO-0513-like N-terminal" evidence="4">
    <location>
        <begin position="17"/>
        <end position="150"/>
    </location>
</feature>
<protein>
    <submittedName>
        <fullName evidence="5">Helix-turn-helix domain-containing protein</fullName>
    </submittedName>
</protein>
<dbReference type="PANTHER" id="PTHR34236">
    <property type="entry name" value="DIMETHYL SULFOXIDE REDUCTASE TRANSCRIPTIONAL ACTIVATOR"/>
    <property type="match status" value="1"/>
</dbReference>
<evidence type="ECO:0000313" key="6">
    <source>
        <dbReference type="Proteomes" id="UP001057580"/>
    </source>
</evidence>
<dbReference type="KEGG" id="ssai:N0B31_09480"/>
<name>A0A9E7UA05_9EURY</name>
<dbReference type="InterPro" id="IPR007050">
    <property type="entry name" value="HTH_bacterioopsin"/>
</dbReference>
<organism evidence="5 6">
    <name type="scientific">Salinirubellus salinus</name>
    <dbReference type="NCBI Taxonomy" id="1364945"/>
    <lineage>
        <taxon>Archaea</taxon>
        <taxon>Methanobacteriati</taxon>
        <taxon>Methanobacteriota</taxon>
        <taxon>Stenosarchaea group</taxon>
        <taxon>Halobacteria</taxon>
        <taxon>Halobacteriales</taxon>
        <taxon>Natronomonadaceae</taxon>
        <taxon>Salinirubellus</taxon>
    </lineage>
</organism>
<keyword evidence="2" id="KW-0804">Transcription</keyword>
<dbReference type="InterPro" id="IPR056493">
    <property type="entry name" value="HVO_0513_N"/>
</dbReference>
<dbReference type="GeneID" id="74942652"/>
<evidence type="ECO:0000256" key="2">
    <source>
        <dbReference type="ARBA" id="ARBA00023163"/>
    </source>
</evidence>
<dbReference type="Pfam" id="PF24278">
    <property type="entry name" value="HVO_0513_N"/>
    <property type="match status" value="1"/>
</dbReference>
<dbReference type="Proteomes" id="UP001057580">
    <property type="component" value="Chromosome"/>
</dbReference>
<evidence type="ECO:0000256" key="1">
    <source>
        <dbReference type="ARBA" id="ARBA00023015"/>
    </source>
</evidence>
<dbReference type="RefSeq" id="WP_260643620.1">
    <property type="nucleotide sequence ID" value="NZ_CP104003.1"/>
</dbReference>
<sequence>MKYLRLAVREPPESRNPMHTFVMERDEVTLTQLWNWSTTDEAVDVVLFRVVGDRGVYTAALEEVPFVTAYETVRLDEESFYAYVEHETRDADRGFREPFVDRRVLTLPPIEFASDGETRMEVVGRQTDVQAVVDGFPAEFEVRVDRIGSYEHGLDGGALLTGRQREAVAVALELGYYEVPRSASVDAVAAELGCAASTAADHLRKAQARLARQAVGTER</sequence>
<keyword evidence="6" id="KW-1185">Reference proteome</keyword>
<keyword evidence="1" id="KW-0805">Transcription regulation</keyword>
<feature type="domain" description="HTH bat-type" evidence="3">
    <location>
        <begin position="160"/>
        <end position="211"/>
    </location>
</feature>
<evidence type="ECO:0000313" key="5">
    <source>
        <dbReference type="EMBL" id="UWM56506.1"/>
    </source>
</evidence>
<proteinExistence type="predicted"/>